<keyword evidence="8" id="KW-1185">Reference proteome</keyword>
<dbReference type="PANTHER" id="PTHR44757">
    <property type="entry name" value="DIGUANYLATE CYCLASE DGCP"/>
    <property type="match status" value="1"/>
</dbReference>
<evidence type="ECO:0000256" key="1">
    <source>
        <dbReference type="ARBA" id="ARBA00051114"/>
    </source>
</evidence>
<dbReference type="InterPro" id="IPR012226">
    <property type="entry name" value="Diguanyl_cyclase/Pdiesterase"/>
</dbReference>
<dbReference type="Gene3D" id="3.30.450.20">
    <property type="entry name" value="PAS domain"/>
    <property type="match status" value="2"/>
</dbReference>
<dbReference type="InterPro" id="IPR000014">
    <property type="entry name" value="PAS"/>
</dbReference>
<dbReference type="InterPro" id="IPR029787">
    <property type="entry name" value="Nucleotide_cyclase"/>
</dbReference>
<dbReference type="Pfam" id="PF01590">
    <property type="entry name" value="GAF"/>
    <property type="match status" value="1"/>
</dbReference>
<comment type="catalytic activity">
    <reaction evidence="1">
        <text>3',3'-c-di-GMP + H2O = 5'-phosphoguanylyl(3'-&gt;5')guanosine + H(+)</text>
        <dbReference type="Rhea" id="RHEA:24902"/>
        <dbReference type="ChEBI" id="CHEBI:15377"/>
        <dbReference type="ChEBI" id="CHEBI:15378"/>
        <dbReference type="ChEBI" id="CHEBI:58754"/>
        <dbReference type="ChEBI" id="CHEBI:58805"/>
        <dbReference type="EC" id="3.1.4.52"/>
    </reaction>
    <physiologicalReaction direction="left-to-right" evidence="1">
        <dbReference type="Rhea" id="RHEA:24903"/>
    </physiologicalReaction>
</comment>
<name>A0A014MUF9_9BURK</name>
<dbReference type="InterPro" id="IPR029016">
    <property type="entry name" value="GAF-like_dom_sf"/>
</dbReference>
<dbReference type="EMBL" id="JBOK01000001">
    <property type="protein sequence ID" value="EXU81694.1"/>
    <property type="molecule type" value="Genomic_DNA"/>
</dbReference>
<dbReference type="InterPro" id="IPR000700">
    <property type="entry name" value="PAS-assoc_C"/>
</dbReference>
<keyword evidence="2" id="KW-0175">Coiled coil</keyword>
<dbReference type="CDD" id="cd01949">
    <property type="entry name" value="GGDEF"/>
    <property type="match status" value="1"/>
</dbReference>
<proteinExistence type="predicted"/>
<feature type="domain" description="PAC" evidence="4">
    <location>
        <begin position="213"/>
        <end position="265"/>
    </location>
</feature>
<feature type="domain" description="PAS" evidence="3">
    <location>
        <begin position="140"/>
        <end position="210"/>
    </location>
</feature>
<dbReference type="SMART" id="SM00065">
    <property type="entry name" value="GAF"/>
    <property type="match status" value="1"/>
</dbReference>
<dbReference type="SUPFAM" id="SSF55785">
    <property type="entry name" value="PYP-like sensor domain (PAS domain)"/>
    <property type="match status" value="2"/>
</dbReference>
<dbReference type="FunFam" id="3.20.20.450:FF:000001">
    <property type="entry name" value="Cyclic di-GMP phosphodiesterase yahA"/>
    <property type="match status" value="1"/>
</dbReference>
<dbReference type="Gene3D" id="3.30.450.40">
    <property type="match status" value="1"/>
</dbReference>
<dbReference type="Gene3D" id="3.30.70.270">
    <property type="match status" value="1"/>
</dbReference>
<accession>A0A014MUF9</accession>
<dbReference type="InterPro" id="IPR003018">
    <property type="entry name" value="GAF"/>
</dbReference>
<evidence type="ECO:0000313" key="8">
    <source>
        <dbReference type="Proteomes" id="UP000020766"/>
    </source>
</evidence>
<dbReference type="GO" id="GO:0071732">
    <property type="term" value="P:cellular response to nitric oxide"/>
    <property type="evidence" value="ECO:0007669"/>
    <property type="project" value="UniProtKB-ARBA"/>
</dbReference>
<dbReference type="Pfam" id="PF08448">
    <property type="entry name" value="PAS_4"/>
    <property type="match status" value="1"/>
</dbReference>
<dbReference type="SUPFAM" id="SSF55781">
    <property type="entry name" value="GAF domain-like"/>
    <property type="match status" value="1"/>
</dbReference>
<dbReference type="NCBIfam" id="TIGR00254">
    <property type="entry name" value="GGDEF"/>
    <property type="match status" value="1"/>
</dbReference>
<dbReference type="SUPFAM" id="SSF55073">
    <property type="entry name" value="Nucleotide cyclase"/>
    <property type="match status" value="1"/>
</dbReference>
<reference evidence="7 8" key="1">
    <citation type="submission" date="2014-01" db="EMBL/GenBank/DDBJ databases">
        <title>Interspecies Systems Biology Uncovers Metabolites Affecting C. elegans Gene Expression and Life History Traits.</title>
        <authorList>
            <person name="Watson E."/>
            <person name="Macneil L.T."/>
            <person name="Ritter A.D."/>
            <person name="Yilmaz L.S."/>
            <person name="Rosebrock A.P."/>
            <person name="Caudy A.A."/>
            <person name="Walhout A.J."/>
        </authorList>
    </citation>
    <scope>NUCLEOTIDE SEQUENCE [LARGE SCALE GENOMIC DNA]</scope>
    <source>
        <strain evidence="7 8">DA1877</strain>
    </source>
</reference>
<dbReference type="GO" id="GO:0071111">
    <property type="term" value="F:cyclic-guanylate-specific phosphodiesterase activity"/>
    <property type="evidence" value="ECO:0007669"/>
    <property type="project" value="UniProtKB-EC"/>
</dbReference>
<dbReference type="FunFam" id="3.30.70.270:FF:000001">
    <property type="entry name" value="Diguanylate cyclase domain protein"/>
    <property type="match status" value="1"/>
</dbReference>
<comment type="caution">
    <text evidence="7">The sequence shown here is derived from an EMBL/GenBank/DDBJ whole genome shotgun (WGS) entry which is preliminary data.</text>
</comment>
<dbReference type="InterPro" id="IPR001633">
    <property type="entry name" value="EAL_dom"/>
</dbReference>
<dbReference type="InterPro" id="IPR035919">
    <property type="entry name" value="EAL_sf"/>
</dbReference>
<dbReference type="InterPro" id="IPR001610">
    <property type="entry name" value="PAC"/>
</dbReference>
<dbReference type="PROSITE" id="PS50113">
    <property type="entry name" value="PAC"/>
    <property type="match status" value="2"/>
</dbReference>
<dbReference type="PIRSF" id="PIRSF005925">
    <property type="entry name" value="Dos"/>
    <property type="match status" value="1"/>
</dbReference>
<dbReference type="InterPro" id="IPR013767">
    <property type="entry name" value="PAS_fold"/>
</dbReference>
<dbReference type="Pfam" id="PF00990">
    <property type="entry name" value="GGDEF"/>
    <property type="match status" value="1"/>
</dbReference>
<dbReference type="InterPro" id="IPR043128">
    <property type="entry name" value="Rev_trsase/Diguanyl_cyclase"/>
</dbReference>
<evidence type="ECO:0000259" key="3">
    <source>
        <dbReference type="PROSITE" id="PS50112"/>
    </source>
</evidence>
<dbReference type="InterPro" id="IPR000160">
    <property type="entry name" value="GGDEF_dom"/>
</dbReference>
<dbReference type="PANTHER" id="PTHR44757:SF2">
    <property type="entry name" value="BIOFILM ARCHITECTURE MAINTENANCE PROTEIN MBAA"/>
    <property type="match status" value="1"/>
</dbReference>
<dbReference type="SMART" id="SM00086">
    <property type="entry name" value="PAC"/>
    <property type="match status" value="2"/>
</dbReference>
<dbReference type="Proteomes" id="UP000020766">
    <property type="component" value="Unassembled WGS sequence"/>
</dbReference>
<feature type="domain" description="EAL" evidence="5">
    <location>
        <begin position="602"/>
        <end position="856"/>
    </location>
</feature>
<dbReference type="SMART" id="SM00091">
    <property type="entry name" value="PAS"/>
    <property type="match status" value="2"/>
</dbReference>
<evidence type="ECO:0000259" key="6">
    <source>
        <dbReference type="PROSITE" id="PS50887"/>
    </source>
</evidence>
<dbReference type="PROSITE" id="PS50112">
    <property type="entry name" value="PAS"/>
    <property type="match status" value="1"/>
</dbReference>
<dbReference type="Pfam" id="PF00563">
    <property type="entry name" value="EAL"/>
    <property type="match status" value="1"/>
</dbReference>
<protein>
    <submittedName>
        <fullName evidence="7">Diguanylate cyclase</fullName>
    </submittedName>
</protein>
<dbReference type="SUPFAM" id="SSF141868">
    <property type="entry name" value="EAL domain-like"/>
    <property type="match status" value="1"/>
</dbReference>
<organism evidence="7 8">
    <name type="scientific">Comamonas aquatica DA1877</name>
    <dbReference type="NCBI Taxonomy" id="1457173"/>
    <lineage>
        <taxon>Bacteria</taxon>
        <taxon>Pseudomonadati</taxon>
        <taxon>Pseudomonadota</taxon>
        <taxon>Betaproteobacteria</taxon>
        <taxon>Burkholderiales</taxon>
        <taxon>Comamonadaceae</taxon>
        <taxon>Comamonas</taxon>
    </lineage>
</organism>
<dbReference type="InterPro" id="IPR013656">
    <property type="entry name" value="PAS_4"/>
</dbReference>
<dbReference type="PROSITE" id="PS50883">
    <property type="entry name" value="EAL"/>
    <property type="match status" value="1"/>
</dbReference>
<evidence type="ECO:0000259" key="4">
    <source>
        <dbReference type="PROSITE" id="PS50113"/>
    </source>
</evidence>
<evidence type="ECO:0000313" key="7">
    <source>
        <dbReference type="EMBL" id="EXU81694.1"/>
    </source>
</evidence>
<sequence>MNEGSRHNQPPRTERLSYLDALDRVMAIASFRVDGALCHANANYLRMMGMTHEEAQGRLHSSLCTPALLATSRYHDIWAQLCAGTAYSGVVERVRSDGRSCWMEATYSPVLDAQGQVVEILKIATDITARRTQEQAQKAHLQRLSLIADATDTAVIMSDASSRIVHVNGGFSRLFGWHAEEILGQDPITLLSPKLHDGFVQTYRAQLRGGLPVEREEIVVTKTGRRYWIKVVSNPILDDAGQLLFTVSMLTDITRAKMHEALQYRGLEAMARERPLSDVLETICKEVERIAPEITASILEVDAFGMMHPLAGASLPASYSQLLDGLSIGPQAGSCGTAAWRNQAVFVEDIANDPLWTDYKHLALPLGFRACWSTPIQSSEGRAIGTVAFYYRQTCSKAWTEFHQQLADVCVHLCALALEREHARSRIRQLAFYDGLTGLPNRSLLQAQANQAITLAARDKQALAVLFIDLDRFKPVNDSMGHPAGDELLCNVAACLLQALGPSDMAGRLSGDEFVMVLSQTDAEQATSTIERLQEQLANSLVVAGKPLAVSASIGIAMFPEDGRDMDTLLQRADMAMYQAKNAGRGLFSFFSDEMNRLAQERRTLETALRDALKNQELHLHYQPQIELASGQLYGVEALARWTHPELGPISPARFIPLAEECGLIADIGRWALGEACRQLAQWRTQGLRVPSVSVNLSPSSFHDLDLPDMVAQTLQRNALLPQDLTLELTESILLDTNPSTMKTIEAVHAHGVRLSMDDFGTGYSSLSYLRRLPVSELKLDRSFVADLEHNESARALSNAILGIGQSLHLTVVAEGVETLAQRSMLGMQGYPVAQGFLFAHPLAPSELTEWLLQQGQTTTEVEKVGHSSKL</sequence>
<dbReference type="InterPro" id="IPR035965">
    <property type="entry name" value="PAS-like_dom_sf"/>
</dbReference>
<evidence type="ECO:0000259" key="5">
    <source>
        <dbReference type="PROSITE" id="PS50883"/>
    </source>
</evidence>
<dbReference type="CDD" id="cd01948">
    <property type="entry name" value="EAL"/>
    <property type="match status" value="1"/>
</dbReference>
<feature type="domain" description="PAC" evidence="4">
    <location>
        <begin position="87"/>
        <end position="139"/>
    </location>
</feature>
<dbReference type="NCBIfam" id="TIGR00229">
    <property type="entry name" value="sensory_box"/>
    <property type="match status" value="2"/>
</dbReference>
<evidence type="ECO:0000256" key="2">
    <source>
        <dbReference type="SAM" id="Coils"/>
    </source>
</evidence>
<feature type="coiled-coil region" evidence="2">
    <location>
        <begin position="516"/>
        <end position="543"/>
    </location>
</feature>
<feature type="domain" description="GGDEF" evidence="6">
    <location>
        <begin position="461"/>
        <end position="593"/>
    </location>
</feature>
<dbReference type="SMART" id="SM00052">
    <property type="entry name" value="EAL"/>
    <property type="match status" value="1"/>
</dbReference>
<dbReference type="AlphaFoldDB" id="A0A014MUF9"/>
<dbReference type="Pfam" id="PF00989">
    <property type="entry name" value="PAS"/>
    <property type="match status" value="1"/>
</dbReference>
<dbReference type="PATRIC" id="fig|1457173.3.peg.16"/>
<dbReference type="InterPro" id="IPR052155">
    <property type="entry name" value="Biofilm_reg_signaling"/>
</dbReference>
<dbReference type="STRING" id="225991.MA05_10430"/>
<dbReference type="GO" id="GO:0006355">
    <property type="term" value="P:regulation of DNA-templated transcription"/>
    <property type="evidence" value="ECO:0007669"/>
    <property type="project" value="InterPro"/>
</dbReference>
<dbReference type="Gene3D" id="3.20.20.450">
    <property type="entry name" value="EAL domain"/>
    <property type="match status" value="1"/>
</dbReference>
<gene>
    <name evidence="7" type="ORF">AX13_00100</name>
</gene>
<dbReference type="CDD" id="cd00130">
    <property type="entry name" value="PAS"/>
    <property type="match status" value="2"/>
</dbReference>
<dbReference type="SMART" id="SM00267">
    <property type="entry name" value="GGDEF"/>
    <property type="match status" value="1"/>
</dbReference>
<dbReference type="PROSITE" id="PS50887">
    <property type="entry name" value="GGDEF"/>
    <property type="match status" value="1"/>
</dbReference>